<feature type="domain" description="Galactose-1-phosphate uridyl transferase C-terminal" evidence="12">
    <location>
        <begin position="185"/>
        <end position="295"/>
    </location>
</feature>
<dbReference type="GO" id="GO:0006012">
    <property type="term" value="P:galactose metabolic process"/>
    <property type="evidence" value="ECO:0007669"/>
    <property type="project" value="UniProtKB-UniRule"/>
</dbReference>
<dbReference type="InterPro" id="IPR005850">
    <property type="entry name" value="GalP_Utransf_C"/>
</dbReference>
<dbReference type="InterPro" id="IPR036265">
    <property type="entry name" value="HIT-like_sf"/>
</dbReference>
<evidence type="ECO:0000256" key="5">
    <source>
        <dbReference type="ARBA" id="ARBA00022833"/>
    </source>
</evidence>
<evidence type="ECO:0000256" key="2">
    <source>
        <dbReference type="ARBA" id="ARBA00022679"/>
    </source>
</evidence>
<name>A0A223HX78_THETR</name>
<feature type="binding site" evidence="10">
    <location>
        <position position="164"/>
    </location>
    <ligand>
        <name>Zn(2+)</name>
        <dbReference type="ChEBI" id="CHEBI:29105"/>
    </ligand>
</feature>
<dbReference type="EMBL" id="CP016893">
    <property type="protein sequence ID" value="AST57081.1"/>
    <property type="molecule type" value="Genomic_DNA"/>
</dbReference>
<evidence type="ECO:0000256" key="7">
    <source>
        <dbReference type="ARBA" id="ARBA00023277"/>
    </source>
</evidence>
<proteinExistence type="inferred from homology"/>
<evidence type="ECO:0000259" key="12">
    <source>
        <dbReference type="Pfam" id="PF02744"/>
    </source>
</evidence>
<dbReference type="PANTHER" id="PTHR42763:SF2">
    <property type="entry name" value="ADP-GLUCOSE PHOSPHORYLASE"/>
    <property type="match status" value="1"/>
</dbReference>
<dbReference type="GO" id="GO:0008270">
    <property type="term" value="F:zinc ion binding"/>
    <property type="evidence" value="ECO:0007669"/>
    <property type="project" value="InterPro"/>
</dbReference>
<dbReference type="UniPathway" id="UPA00214"/>
<keyword evidence="5 10" id="KW-0862">Zinc</keyword>
<dbReference type="InterPro" id="IPR053177">
    <property type="entry name" value="ADP-glucose_phosphorylase"/>
</dbReference>
<protein>
    <recommendedName>
        <fullName evidence="8">Galactose-1-phosphate uridylyltransferase</fullName>
        <ecNumber evidence="8">2.7.7.12</ecNumber>
    </recommendedName>
</protein>
<evidence type="ECO:0000256" key="3">
    <source>
        <dbReference type="ARBA" id="ARBA00022695"/>
    </source>
</evidence>
<keyword evidence="3 13" id="KW-0548">Nucleotidyltransferase</keyword>
<sequence length="329" mass="37587">MSEIRYDVVTGKIAVISTERGKRPHDFKKADVVKSNGPCPFCPGNENMTPPTLVEFCDEKGTWKLRGFNNKFAAFSKDTNSSMVEGDNELHNELHKANDGYGVAEIIVESNHHDKTLGQMEIDEIQNIIKALILRYDEIVKDKNIKYVQMFKNFGANGGASLEHGHWQIMAVTFIPEAVERELQGVEKYKNGKGTCPYCDIVNDELTEKTRVVAENDRFIVICPFASRFAYESWILPKEHKKAFNKIDSDDIKSLSSLLKYIINRYEDLFDYPPYNIVIHTLPHQDERDFHWHIEILPRLTTFAGFELATGAYINPTPPEQAASILRLD</sequence>
<dbReference type="EC" id="2.7.7.12" evidence="8"/>
<evidence type="ECO:0000256" key="10">
    <source>
        <dbReference type="PIRSR" id="PIRSR000808-3"/>
    </source>
</evidence>
<evidence type="ECO:0000256" key="8">
    <source>
        <dbReference type="NCBIfam" id="TIGR00209"/>
    </source>
</evidence>
<accession>A0A223HX78</accession>
<feature type="binding site" evidence="10">
    <location>
        <position position="39"/>
    </location>
    <ligand>
        <name>Zn(2+)</name>
        <dbReference type="ChEBI" id="CHEBI:29105"/>
    </ligand>
</feature>
<gene>
    <name evidence="13" type="ORF">Thert_00955</name>
</gene>
<dbReference type="SUPFAM" id="SSF54197">
    <property type="entry name" value="HIT-like"/>
    <property type="match status" value="2"/>
</dbReference>
<evidence type="ECO:0000256" key="6">
    <source>
        <dbReference type="ARBA" id="ARBA00023144"/>
    </source>
</evidence>
<dbReference type="Gene3D" id="3.30.428.10">
    <property type="entry name" value="HIT-like"/>
    <property type="match status" value="2"/>
</dbReference>
<dbReference type="PANTHER" id="PTHR42763">
    <property type="entry name" value="ADP-GLUCOSE PHOSPHORYLASE"/>
    <property type="match status" value="1"/>
</dbReference>
<dbReference type="PIRSF" id="PIRSF000808">
    <property type="entry name" value="GalT"/>
    <property type="match status" value="1"/>
</dbReference>
<evidence type="ECO:0000259" key="11">
    <source>
        <dbReference type="Pfam" id="PF01087"/>
    </source>
</evidence>
<dbReference type="InterPro" id="IPR001937">
    <property type="entry name" value="GalP_UDPtransf1"/>
</dbReference>
<keyword evidence="2 13" id="KW-0808">Transferase</keyword>
<feature type="domain" description="Galactose-1-phosphate uridyl transferase N-terminal" evidence="11">
    <location>
        <begin position="2"/>
        <end position="176"/>
    </location>
</feature>
<comment type="cofactor">
    <cofactor evidence="10">
        <name>Zn(2+)</name>
        <dbReference type="ChEBI" id="CHEBI:29105"/>
    </cofactor>
    <text evidence="10">Binds 1 zinc ion per subunit.</text>
</comment>
<organism evidence="13 14">
    <name type="scientific">Thermoanaerobacterium thermosaccharolyticum</name>
    <name type="common">Clostridium thermosaccharolyticum</name>
    <dbReference type="NCBI Taxonomy" id="1517"/>
    <lineage>
        <taxon>Bacteria</taxon>
        <taxon>Bacillati</taxon>
        <taxon>Bacillota</taxon>
        <taxon>Clostridia</taxon>
        <taxon>Thermoanaerobacterales</taxon>
        <taxon>Thermoanaerobacteraceae</taxon>
        <taxon>Thermoanaerobacterium</taxon>
    </lineage>
</organism>
<feature type="active site" description="Tele-UMP-histidine intermediate" evidence="9">
    <location>
        <position position="166"/>
    </location>
</feature>
<keyword evidence="7" id="KW-0119">Carbohydrate metabolism</keyword>
<feature type="binding site" evidence="10">
    <location>
        <position position="42"/>
    </location>
    <ligand>
        <name>Zn(2+)</name>
        <dbReference type="ChEBI" id="CHEBI:29105"/>
    </ligand>
</feature>
<evidence type="ECO:0000256" key="1">
    <source>
        <dbReference type="ARBA" id="ARBA00010951"/>
    </source>
</evidence>
<dbReference type="AlphaFoldDB" id="A0A223HX78"/>
<dbReference type="InterPro" id="IPR005849">
    <property type="entry name" value="GalP_Utransf_N"/>
</dbReference>
<keyword evidence="4 10" id="KW-0479">Metal-binding</keyword>
<keyword evidence="6" id="KW-0299">Galactose metabolism</keyword>
<evidence type="ECO:0000256" key="4">
    <source>
        <dbReference type="ARBA" id="ARBA00022723"/>
    </source>
</evidence>
<evidence type="ECO:0000313" key="13">
    <source>
        <dbReference type="EMBL" id="AST57081.1"/>
    </source>
</evidence>
<evidence type="ECO:0000256" key="9">
    <source>
        <dbReference type="PIRSR" id="PIRSR000808-1"/>
    </source>
</evidence>
<dbReference type="Proteomes" id="UP000214975">
    <property type="component" value="Chromosome"/>
</dbReference>
<dbReference type="RefSeq" id="WP_094397022.1">
    <property type="nucleotide sequence ID" value="NZ_CP016893.1"/>
</dbReference>
<dbReference type="Pfam" id="PF02744">
    <property type="entry name" value="GalP_UDP_tr_C"/>
    <property type="match status" value="1"/>
</dbReference>
<dbReference type="NCBIfam" id="TIGR00209">
    <property type="entry name" value="galT_1"/>
    <property type="match status" value="1"/>
</dbReference>
<dbReference type="GO" id="GO:0008108">
    <property type="term" value="F:UDP-glucose:hexose-1-phosphate uridylyltransferase activity"/>
    <property type="evidence" value="ECO:0007669"/>
    <property type="project" value="UniProtKB-UniRule"/>
</dbReference>
<dbReference type="Pfam" id="PF01087">
    <property type="entry name" value="GalP_UDP_transf"/>
    <property type="match status" value="1"/>
</dbReference>
<comment type="similarity">
    <text evidence="1">Belongs to the galactose-1-phosphate uridylyltransferase type 1 family.</text>
</comment>
<evidence type="ECO:0000313" key="14">
    <source>
        <dbReference type="Proteomes" id="UP000214975"/>
    </source>
</evidence>
<reference evidence="13 14" key="1">
    <citation type="submission" date="2016-08" db="EMBL/GenBank/DDBJ databases">
        <title>A novel genetic cassette of butanologenic Thermoanaerobacterium thermosaccharolyticum that directly convert cellulose to butanol.</title>
        <authorList>
            <person name="Li T."/>
            <person name="He J."/>
        </authorList>
    </citation>
    <scope>NUCLEOTIDE SEQUENCE [LARGE SCALE GENOMIC DNA]</scope>
    <source>
        <strain evidence="13 14">TG57</strain>
    </source>
</reference>
<feature type="binding site" evidence="10">
    <location>
        <position position="113"/>
    </location>
    <ligand>
        <name>Zn(2+)</name>
        <dbReference type="ChEBI" id="CHEBI:29105"/>
    </ligand>
</feature>